<dbReference type="InterPro" id="IPR000515">
    <property type="entry name" value="MetI-like"/>
</dbReference>
<keyword evidence="6 7" id="KW-0472">Membrane</keyword>
<dbReference type="RefSeq" id="WP_259557865.1">
    <property type="nucleotide sequence ID" value="NZ_BAAAJX010000001.1"/>
</dbReference>
<evidence type="ECO:0000256" key="7">
    <source>
        <dbReference type="RuleBase" id="RU363032"/>
    </source>
</evidence>
<accession>A0ABP4JYQ9</accession>
<dbReference type="PANTHER" id="PTHR43386:SF25">
    <property type="entry name" value="PEPTIDE ABC TRANSPORTER PERMEASE PROTEIN"/>
    <property type="match status" value="1"/>
</dbReference>
<dbReference type="Gene3D" id="1.10.3720.10">
    <property type="entry name" value="MetI-like"/>
    <property type="match status" value="1"/>
</dbReference>
<evidence type="ECO:0000256" key="6">
    <source>
        <dbReference type="ARBA" id="ARBA00023136"/>
    </source>
</evidence>
<keyword evidence="2 7" id="KW-0813">Transport</keyword>
<dbReference type="CDD" id="cd06261">
    <property type="entry name" value="TM_PBP2"/>
    <property type="match status" value="1"/>
</dbReference>
<evidence type="ECO:0000313" key="11">
    <source>
        <dbReference type="Proteomes" id="UP001501742"/>
    </source>
</evidence>
<comment type="caution">
    <text evidence="10">The sequence shown here is derived from an EMBL/GenBank/DDBJ whole genome shotgun (WGS) entry which is preliminary data.</text>
</comment>
<feature type="transmembrane region" description="Helical" evidence="7">
    <location>
        <begin position="172"/>
        <end position="190"/>
    </location>
</feature>
<dbReference type="InterPro" id="IPR050366">
    <property type="entry name" value="BP-dependent_transpt_permease"/>
</dbReference>
<organism evidence="10 11">
    <name type="scientific">Curtobacterium herbarum</name>
    <dbReference type="NCBI Taxonomy" id="150122"/>
    <lineage>
        <taxon>Bacteria</taxon>
        <taxon>Bacillati</taxon>
        <taxon>Actinomycetota</taxon>
        <taxon>Actinomycetes</taxon>
        <taxon>Micrococcales</taxon>
        <taxon>Microbacteriaceae</taxon>
        <taxon>Curtobacterium</taxon>
    </lineage>
</organism>
<comment type="subcellular location">
    <subcellularLocation>
        <location evidence="1 7">Cell membrane</location>
        <topology evidence="1 7">Multi-pass membrane protein</topology>
    </subcellularLocation>
</comment>
<evidence type="ECO:0000256" key="5">
    <source>
        <dbReference type="ARBA" id="ARBA00022989"/>
    </source>
</evidence>
<feature type="transmembrane region" description="Helical" evidence="7">
    <location>
        <begin position="44"/>
        <end position="64"/>
    </location>
</feature>
<keyword evidence="4 7" id="KW-0812">Transmembrane</keyword>
<dbReference type="Pfam" id="PF00528">
    <property type="entry name" value="BPD_transp_1"/>
    <property type="match status" value="1"/>
</dbReference>
<feature type="transmembrane region" description="Helical" evidence="7">
    <location>
        <begin position="112"/>
        <end position="135"/>
    </location>
</feature>
<evidence type="ECO:0000259" key="9">
    <source>
        <dbReference type="PROSITE" id="PS50928"/>
    </source>
</evidence>
<dbReference type="InterPro" id="IPR035906">
    <property type="entry name" value="MetI-like_sf"/>
</dbReference>
<keyword evidence="11" id="KW-1185">Reference proteome</keyword>
<feature type="domain" description="ABC transmembrane type-1" evidence="9">
    <location>
        <begin position="108"/>
        <end position="297"/>
    </location>
</feature>
<evidence type="ECO:0000256" key="2">
    <source>
        <dbReference type="ARBA" id="ARBA00022448"/>
    </source>
</evidence>
<dbReference type="PROSITE" id="PS50928">
    <property type="entry name" value="ABC_TM1"/>
    <property type="match status" value="1"/>
</dbReference>
<evidence type="ECO:0000256" key="1">
    <source>
        <dbReference type="ARBA" id="ARBA00004651"/>
    </source>
</evidence>
<evidence type="ECO:0000313" key="10">
    <source>
        <dbReference type="EMBL" id="GAA1491655.1"/>
    </source>
</evidence>
<feature type="region of interest" description="Disordered" evidence="8">
    <location>
        <begin position="1"/>
        <end position="41"/>
    </location>
</feature>
<comment type="similarity">
    <text evidence="7">Belongs to the binding-protein-dependent transport system permease family.</text>
</comment>
<name>A0ABP4JYQ9_9MICO</name>
<feature type="transmembrane region" description="Helical" evidence="7">
    <location>
        <begin position="225"/>
        <end position="251"/>
    </location>
</feature>
<gene>
    <name evidence="10" type="ORF">GCM10009627_00010</name>
</gene>
<dbReference type="EMBL" id="BAAAJX010000001">
    <property type="protein sequence ID" value="GAA1491655.1"/>
    <property type="molecule type" value="Genomic_DNA"/>
</dbReference>
<proteinExistence type="inferred from homology"/>
<keyword evidence="5 7" id="KW-1133">Transmembrane helix</keyword>
<evidence type="ECO:0000256" key="8">
    <source>
        <dbReference type="SAM" id="MobiDB-lite"/>
    </source>
</evidence>
<feature type="transmembrane region" description="Helical" evidence="7">
    <location>
        <begin position="271"/>
        <end position="297"/>
    </location>
</feature>
<reference evidence="11" key="1">
    <citation type="journal article" date="2019" name="Int. J. Syst. Evol. Microbiol.">
        <title>The Global Catalogue of Microorganisms (GCM) 10K type strain sequencing project: providing services to taxonomists for standard genome sequencing and annotation.</title>
        <authorList>
            <consortium name="The Broad Institute Genomics Platform"/>
            <consortium name="The Broad Institute Genome Sequencing Center for Infectious Disease"/>
            <person name="Wu L."/>
            <person name="Ma J."/>
        </authorList>
    </citation>
    <scope>NUCLEOTIDE SEQUENCE [LARGE SCALE GENOMIC DNA]</scope>
    <source>
        <strain evidence="11">JCM 12140</strain>
    </source>
</reference>
<keyword evidence="3" id="KW-1003">Cell membrane</keyword>
<sequence>MSGIVDPGLPAGPRSTDSVPGSTPSPDPGVRAGRRSERFRGGTLGPAGTVAAVVVAVAVVAALWPALLGGADPLAVHPSQALLPPGAGHPFGTDESGRDVLARVVAGTRASLLVGVVATLVGGGTGVVLGVLAGLGGRVVDAVVGRVTEVAFALPLLLVALVVIAVTGPGPVPAMLAVGFATAPGYARIVRGLVRTARSSQVVETAVLLGRSPATVVVRHVLPAALWPVVAVGTLGIGQAVVWASALSYLGVGTPPPAPEWGAMLADGRTYLATAPWMSTFPGLAIVVLATAVTVLGRALRRAGAVR</sequence>
<evidence type="ECO:0000256" key="3">
    <source>
        <dbReference type="ARBA" id="ARBA00022475"/>
    </source>
</evidence>
<dbReference type="SUPFAM" id="SSF161098">
    <property type="entry name" value="MetI-like"/>
    <property type="match status" value="1"/>
</dbReference>
<feature type="transmembrane region" description="Helical" evidence="7">
    <location>
        <begin position="147"/>
        <end position="166"/>
    </location>
</feature>
<feature type="compositionally biased region" description="Polar residues" evidence="8">
    <location>
        <begin position="15"/>
        <end position="24"/>
    </location>
</feature>
<protein>
    <recommendedName>
        <fullName evidence="9">ABC transmembrane type-1 domain-containing protein</fullName>
    </recommendedName>
</protein>
<dbReference type="PANTHER" id="PTHR43386">
    <property type="entry name" value="OLIGOPEPTIDE TRANSPORT SYSTEM PERMEASE PROTEIN APPC"/>
    <property type="match status" value="1"/>
</dbReference>
<dbReference type="Proteomes" id="UP001501742">
    <property type="component" value="Unassembled WGS sequence"/>
</dbReference>
<evidence type="ECO:0000256" key="4">
    <source>
        <dbReference type="ARBA" id="ARBA00022692"/>
    </source>
</evidence>